<organism evidence="2 3">
    <name type="scientific">Vitrella brassicaformis (strain CCMP3155)</name>
    <dbReference type="NCBI Taxonomy" id="1169540"/>
    <lineage>
        <taxon>Eukaryota</taxon>
        <taxon>Sar</taxon>
        <taxon>Alveolata</taxon>
        <taxon>Colpodellida</taxon>
        <taxon>Vitrellaceae</taxon>
        <taxon>Vitrella</taxon>
    </lineage>
</organism>
<evidence type="ECO:0000313" key="3">
    <source>
        <dbReference type="Proteomes" id="UP000041254"/>
    </source>
</evidence>
<reference evidence="2 3" key="1">
    <citation type="submission" date="2014-11" db="EMBL/GenBank/DDBJ databases">
        <authorList>
            <person name="Zhu J."/>
            <person name="Qi W."/>
            <person name="Song R."/>
        </authorList>
    </citation>
    <scope>NUCLEOTIDE SEQUENCE [LARGE SCALE GENOMIC DNA]</scope>
</reference>
<dbReference type="InParanoid" id="A0A0G4GWQ9"/>
<keyword evidence="1" id="KW-0732">Signal</keyword>
<dbReference type="EMBL" id="CDMY01000851">
    <property type="protein sequence ID" value="CEM35415.1"/>
    <property type="molecule type" value="Genomic_DNA"/>
</dbReference>
<dbReference type="VEuPathDB" id="CryptoDB:Vbra_439"/>
<gene>
    <name evidence="2" type="ORF">Vbra_439</name>
</gene>
<accession>A0A0G4GWQ9</accession>
<evidence type="ECO:0000313" key="2">
    <source>
        <dbReference type="EMBL" id="CEM35415.1"/>
    </source>
</evidence>
<protein>
    <recommendedName>
        <fullName evidence="4">Secreted protein</fullName>
    </recommendedName>
</protein>
<dbReference type="Proteomes" id="UP000041254">
    <property type="component" value="Unassembled WGS sequence"/>
</dbReference>
<name>A0A0G4GWQ9_VITBC</name>
<feature type="chain" id="PRO_5005191297" description="Secreted protein" evidence="1">
    <location>
        <begin position="19"/>
        <end position="161"/>
    </location>
</feature>
<keyword evidence="3" id="KW-1185">Reference proteome</keyword>
<evidence type="ECO:0008006" key="4">
    <source>
        <dbReference type="Google" id="ProtNLM"/>
    </source>
</evidence>
<evidence type="ECO:0000256" key="1">
    <source>
        <dbReference type="SAM" id="SignalP"/>
    </source>
</evidence>
<dbReference type="AlphaFoldDB" id="A0A0G4GWQ9"/>
<proteinExistence type="predicted"/>
<feature type="signal peptide" evidence="1">
    <location>
        <begin position="1"/>
        <end position="18"/>
    </location>
</feature>
<sequence>MLASVLVALLSKAVTLLAHPSRMLHAVVGIAEGFLELLPCEVVEAVVQRAFETLKSRRKLKSVRASSVSSFSIWYWKKLRRTSCRQTTRSGRGSRRAVVTHSSPSFAARHGLHHHSGQEEGSEGKFPLTPVVLVSIKGRPVRIVTLAAAEEALDSEEVFWG</sequence>